<dbReference type="Pfam" id="PF12704">
    <property type="entry name" value="MacB_PCD"/>
    <property type="match status" value="1"/>
</dbReference>
<dbReference type="eggNOG" id="COG0577">
    <property type="taxonomic scope" value="Bacteria"/>
</dbReference>
<evidence type="ECO:0000256" key="3">
    <source>
        <dbReference type="ARBA" id="ARBA00022692"/>
    </source>
</evidence>
<evidence type="ECO:0000313" key="10">
    <source>
        <dbReference type="EMBL" id="KGF97740.1"/>
    </source>
</evidence>
<reference evidence="11" key="1">
    <citation type="journal article" date="2014" name="Sci. Data">
        <title>Genomes of diverse isolates of the marine cyanobacterium Prochlorococcus.</title>
        <authorList>
            <person name="Biller S."/>
            <person name="Berube P."/>
            <person name="Thompson J."/>
            <person name="Kelly L."/>
            <person name="Roggensack S."/>
            <person name="Awad L."/>
            <person name="Roache-Johnson K."/>
            <person name="Ding H."/>
            <person name="Giovannoni S.J."/>
            <person name="Moore L.R."/>
            <person name="Chisholm S.W."/>
        </authorList>
    </citation>
    <scope>NUCLEOTIDE SEQUENCE [LARGE SCALE GENOMIC DNA]</scope>
    <source>
        <strain evidence="11">MIT 9201</strain>
    </source>
</reference>
<feature type="domain" description="ABC3 transporter permease C-terminal" evidence="8">
    <location>
        <begin position="291"/>
        <end position="403"/>
    </location>
</feature>
<keyword evidence="5 7" id="KW-0472">Membrane</keyword>
<dbReference type="RefSeq" id="WP_032521448.1">
    <property type="nucleotide sequence ID" value="NZ_CP138977.1"/>
</dbReference>
<feature type="transmembrane region" description="Helical" evidence="7">
    <location>
        <begin position="286"/>
        <end position="311"/>
    </location>
</feature>
<protein>
    <submittedName>
        <fullName evidence="10">Cell division protein FtsX</fullName>
    </submittedName>
</protein>
<feature type="domain" description="MacB-like periplasmic core" evidence="9">
    <location>
        <begin position="25"/>
        <end position="251"/>
    </location>
</feature>
<dbReference type="PANTHER" id="PTHR30572">
    <property type="entry name" value="MEMBRANE COMPONENT OF TRANSPORTER-RELATED"/>
    <property type="match status" value="1"/>
</dbReference>
<keyword evidence="10" id="KW-0131">Cell cycle</keyword>
<keyword evidence="2" id="KW-1003">Cell membrane</keyword>
<keyword evidence="3 7" id="KW-0812">Transmembrane</keyword>
<dbReference type="InterPro" id="IPR050250">
    <property type="entry name" value="Macrolide_Exporter_MacB"/>
</dbReference>
<evidence type="ECO:0000313" key="11">
    <source>
        <dbReference type="Proteomes" id="UP000030355"/>
    </source>
</evidence>
<evidence type="ECO:0000256" key="1">
    <source>
        <dbReference type="ARBA" id="ARBA00004651"/>
    </source>
</evidence>
<dbReference type="AlphaFoldDB" id="A0A0A2A817"/>
<proteinExistence type="inferred from homology"/>
<dbReference type="Proteomes" id="UP000030355">
    <property type="component" value="Unassembled WGS sequence"/>
</dbReference>
<dbReference type="Pfam" id="PF02687">
    <property type="entry name" value="FtsX"/>
    <property type="match status" value="1"/>
</dbReference>
<dbReference type="GO" id="GO:0022857">
    <property type="term" value="F:transmembrane transporter activity"/>
    <property type="evidence" value="ECO:0007669"/>
    <property type="project" value="TreeGrafter"/>
</dbReference>
<dbReference type="GO" id="GO:0051301">
    <property type="term" value="P:cell division"/>
    <property type="evidence" value="ECO:0007669"/>
    <property type="project" value="UniProtKB-KW"/>
</dbReference>
<keyword evidence="10" id="KW-0132">Cell division</keyword>
<dbReference type="STRING" id="93057.EU95_0207"/>
<evidence type="ECO:0000256" key="2">
    <source>
        <dbReference type="ARBA" id="ARBA00022475"/>
    </source>
</evidence>
<evidence type="ECO:0000259" key="8">
    <source>
        <dbReference type="Pfam" id="PF02687"/>
    </source>
</evidence>
<comment type="subcellular location">
    <subcellularLocation>
        <location evidence="1">Cell membrane</location>
        <topology evidence="1">Multi-pass membrane protein</topology>
    </subcellularLocation>
</comment>
<evidence type="ECO:0000256" key="4">
    <source>
        <dbReference type="ARBA" id="ARBA00022989"/>
    </source>
</evidence>
<feature type="transmembrane region" description="Helical" evidence="7">
    <location>
        <begin position="370"/>
        <end position="393"/>
    </location>
</feature>
<evidence type="ECO:0000259" key="9">
    <source>
        <dbReference type="Pfam" id="PF12704"/>
    </source>
</evidence>
<dbReference type="InterPro" id="IPR003838">
    <property type="entry name" value="ABC3_permease_C"/>
</dbReference>
<comment type="caution">
    <text evidence="10">The sequence shown here is derived from an EMBL/GenBank/DDBJ whole genome shotgun (WGS) entry which is preliminary data.</text>
</comment>
<name>A0A0A2A817_PROMR</name>
<organism evidence="10 11">
    <name type="scientific">Prochlorococcus marinus str. MIT 9201</name>
    <dbReference type="NCBI Taxonomy" id="93057"/>
    <lineage>
        <taxon>Bacteria</taxon>
        <taxon>Bacillati</taxon>
        <taxon>Cyanobacteriota</taxon>
        <taxon>Cyanophyceae</taxon>
        <taxon>Synechococcales</taxon>
        <taxon>Prochlorococcaceae</taxon>
        <taxon>Prochlorococcus</taxon>
    </lineage>
</organism>
<evidence type="ECO:0000256" key="7">
    <source>
        <dbReference type="SAM" id="Phobius"/>
    </source>
</evidence>
<gene>
    <name evidence="10" type="ORF">EU95_0207</name>
</gene>
<evidence type="ECO:0000256" key="6">
    <source>
        <dbReference type="ARBA" id="ARBA00038076"/>
    </source>
</evidence>
<feature type="transmembrane region" description="Helical" evidence="7">
    <location>
        <begin position="26"/>
        <end position="46"/>
    </location>
</feature>
<dbReference type="GO" id="GO:0005886">
    <property type="term" value="C:plasma membrane"/>
    <property type="evidence" value="ECO:0007669"/>
    <property type="project" value="UniProtKB-SubCell"/>
</dbReference>
<feature type="transmembrane region" description="Helical" evidence="7">
    <location>
        <begin position="331"/>
        <end position="364"/>
    </location>
</feature>
<dbReference type="OrthoDB" id="9770099at2"/>
<comment type="similarity">
    <text evidence="6">Belongs to the ABC-4 integral membrane protein family.</text>
</comment>
<evidence type="ECO:0000256" key="5">
    <source>
        <dbReference type="ARBA" id="ARBA00023136"/>
    </source>
</evidence>
<keyword evidence="4 7" id="KW-1133">Transmembrane helix</keyword>
<dbReference type="InterPro" id="IPR025857">
    <property type="entry name" value="MacB_PCD"/>
</dbReference>
<accession>A0A0A2A817</accession>
<dbReference type="EMBL" id="JNAL01000005">
    <property type="protein sequence ID" value="KGF97740.1"/>
    <property type="molecule type" value="Genomic_DNA"/>
</dbReference>
<sequence>MSRNISISEALGMATKTLVSNKLRSSLTMLGIIIGNASVITLVGLGRGAQTLAKNQLSNLGANVLFIVPGNNDTRRRGISFPKNLVLEDALAISNQVPTVKKVAPQISANEIVQSNSKSLNISIAGVTPEFLDVRSFEVDKGRFLSKSDVNSARSFVVIGPDLKEEFFKDNSSSLGKKIRIKDHTYEIIGILKPKGAVFGSNQDKNAYIPLTTMVNRITGKDPTYGVSLSFISVEAISKNATSAAKFQITNLLRQRHKIIRDDDFAVRSQEDALNIVTNITSGLTFLLAGIGAVSLVVGGIGIMNIMLVSVSERTEEIGLRKAIGAKQSDILIQFLIEALILSTIGGLIGTTTGLSGVFLLSLITPLPASVGITTTFSTMIISGSIGLIFGVLPAKRASKLDPIVALRSL</sequence>
<dbReference type="PANTHER" id="PTHR30572:SF4">
    <property type="entry name" value="ABC TRANSPORTER PERMEASE YTRF"/>
    <property type="match status" value="1"/>
</dbReference>